<feature type="region of interest" description="Disordered" evidence="1">
    <location>
        <begin position="351"/>
        <end position="410"/>
    </location>
</feature>
<sequence>MEAVELYLSKGDYRSALRNALEIGDEIRRLLALTEVLTAFPREEVLSHMLETLESISGTPEKALAYSILGRALYTLDRDRDAEAYFENAIGIAGSIDSPRVRGEVLAGIARNLVLSDRYKDGLELFREAVELLQASRGLSSAATSSLIKVARLIEKSADEIPNEMALEFYGLARDVYASIFFKLQAKYIEDKMELMKDVLKRGKTAVEELLEKGEVELAISMMRFLPLEGRAIAMLELAYWLYLHEQPKLGRRVFDDALEIIFVGKFKPTDRELEGIARRFLRIGFLEEPLILAGVIRDDRIASELLGEVALAYARWGDRAKARSIAEGIRDESVKNRVLEALEGESYVGHEQGLPLTGGGEGGGAVPEDGGAREVQGEVEQEGSDSVSEGDDSGDTGDEVQLRGAEGID</sequence>
<dbReference type="InterPro" id="IPR011990">
    <property type="entry name" value="TPR-like_helical_dom_sf"/>
</dbReference>
<proteinExistence type="predicted"/>
<reference evidence="3" key="1">
    <citation type="submission" date="2016-10" db="EMBL/GenBank/DDBJ databases">
        <authorList>
            <person name="Varghese N."/>
            <person name="Submissions S."/>
        </authorList>
    </citation>
    <scope>NUCLEOTIDE SEQUENCE [LARGE SCALE GENOMIC DNA]</scope>
    <source>
        <strain evidence="3">OGL-20</strain>
    </source>
</reference>
<feature type="compositionally biased region" description="Gly residues" evidence="1">
    <location>
        <begin position="357"/>
        <end position="366"/>
    </location>
</feature>
<dbReference type="Gene3D" id="1.25.40.10">
    <property type="entry name" value="Tetratricopeptide repeat domain"/>
    <property type="match status" value="1"/>
</dbReference>
<dbReference type="Proteomes" id="UP000182125">
    <property type="component" value="Unassembled WGS sequence"/>
</dbReference>
<evidence type="ECO:0000313" key="3">
    <source>
        <dbReference type="Proteomes" id="UP000182125"/>
    </source>
</evidence>
<dbReference type="AlphaFoldDB" id="A0A1I0N1L4"/>
<name>A0A1I0N1L4_9EURY</name>
<protein>
    <submittedName>
        <fullName evidence="2">Uncharacterized protein</fullName>
    </submittedName>
</protein>
<dbReference type="SUPFAM" id="SSF48452">
    <property type="entry name" value="TPR-like"/>
    <property type="match status" value="1"/>
</dbReference>
<dbReference type="EMBL" id="FOIW01000001">
    <property type="protein sequence ID" value="SEV94924.1"/>
    <property type="molecule type" value="Genomic_DNA"/>
</dbReference>
<gene>
    <name evidence="2" type="ORF">SAMN05216170_1050</name>
</gene>
<evidence type="ECO:0000256" key="1">
    <source>
        <dbReference type="SAM" id="MobiDB-lite"/>
    </source>
</evidence>
<organism evidence="2 3">
    <name type="scientific">Thermococcus thioreducens</name>
    <dbReference type="NCBI Taxonomy" id="277988"/>
    <lineage>
        <taxon>Archaea</taxon>
        <taxon>Methanobacteriati</taxon>
        <taxon>Methanobacteriota</taxon>
        <taxon>Thermococci</taxon>
        <taxon>Thermococcales</taxon>
        <taxon>Thermococcaceae</taxon>
        <taxon>Thermococcus</taxon>
    </lineage>
</organism>
<accession>A0A1I0N1L4</accession>
<feature type="compositionally biased region" description="Acidic residues" evidence="1">
    <location>
        <begin position="378"/>
        <end position="399"/>
    </location>
</feature>
<evidence type="ECO:0000313" key="2">
    <source>
        <dbReference type="EMBL" id="SEV94924.1"/>
    </source>
</evidence>